<sequence length="95" mass="10868">MVVGTLKIEFRLFDNRSLKGKRKVVRSMVDKVKSKFNVSVAEVGSNDKWQKIELGVSAIGNDRRHIDSSLNHILEFLDSLYLAEIVNTEMDIFNL</sequence>
<evidence type="ECO:0000313" key="1">
    <source>
        <dbReference type="EMBL" id="MBC8179414.1"/>
    </source>
</evidence>
<evidence type="ECO:0000313" key="2">
    <source>
        <dbReference type="Proteomes" id="UP000650524"/>
    </source>
</evidence>
<dbReference type="EMBL" id="JACNJD010000383">
    <property type="protein sequence ID" value="MBC8179414.1"/>
    <property type="molecule type" value="Genomic_DNA"/>
</dbReference>
<accession>A0A8J6N4D1</accession>
<organism evidence="1 2">
    <name type="scientific">Candidatus Desulfacyla euxinica</name>
    <dbReference type="NCBI Taxonomy" id="2841693"/>
    <lineage>
        <taxon>Bacteria</taxon>
        <taxon>Deltaproteobacteria</taxon>
        <taxon>Candidatus Desulfacyla</taxon>
    </lineage>
</organism>
<proteinExistence type="predicted"/>
<reference evidence="1 2" key="1">
    <citation type="submission" date="2020-08" db="EMBL/GenBank/DDBJ databases">
        <title>Bridging the membrane lipid divide: bacteria of the FCB group superphylum have the potential to synthesize archaeal ether lipids.</title>
        <authorList>
            <person name="Villanueva L."/>
            <person name="Von Meijenfeldt F.A.B."/>
            <person name="Westbye A.B."/>
            <person name="Yadav S."/>
            <person name="Hopmans E.C."/>
            <person name="Dutilh B.E."/>
            <person name="Sinninghe Damste J.S."/>
        </authorList>
    </citation>
    <scope>NUCLEOTIDE SEQUENCE [LARGE SCALE GENOMIC DNA]</scope>
    <source>
        <strain evidence="1">NIOZ-UU27</strain>
    </source>
</reference>
<dbReference type="PANTHER" id="PTHR36441:SF1">
    <property type="entry name" value="DUF503 DOMAIN-CONTAINING PROTEIN"/>
    <property type="match status" value="1"/>
</dbReference>
<dbReference type="Proteomes" id="UP000650524">
    <property type="component" value="Unassembled WGS sequence"/>
</dbReference>
<comment type="caution">
    <text evidence="1">The sequence shown here is derived from an EMBL/GenBank/DDBJ whole genome shotgun (WGS) entry which is preliminary data.</text>
</comment>
<dbReference type="SUPFAM" id="SSF103007">
    <property type="entry name" value="Hypothetical protein TT1725"/>
    <property type="match status" value="1"/>
</dbReference>
<gene>
    <name evidence="1" type="ORF">H8E19_18570</name>
</gene>
<name>A0A8J6N4D1_9DELT</name>
<dbReference type="AlphaFoldDB" id="A0A8J6N4D1"/>
<dbReference type="InterPro" id="IPR007546">
    <property type="entry name" value="DUF503"/>
</dbReference>
<dbReference type="PANTHER" id="PTHR36441">
    <property type="entry name" value="HYPOTHETICAL CYTOSOLIC PROTEIN"/>
    <property type="match status" value="1"/>
</dbReference>
<protein>
    <submittedName>
        <fullName evidence="1">DUF503 domain-containing protein</fullName>
    </submittedName>
</protein>
<dbReference type="Pfam" id="PF04456">
    <property type="entry name" value="DUF503"/>
    <property type="match status" value="1"/>
</dbReference>
<dbReference type="Gene3D" id="3.30.70.1120">
    <property type="entry name" value="TT1725-like"/>
    <property type="match status" value="1"/>
</dbReference>
<dbReference type="InterPro" id="IPR036746">
    <property type="entry name" value="TT1725-like_sf"/>
</dbReference>